<evidence type="ECO:0000313" key="2">
    <source>
        <dbReference type="Proteomes" id="UP001550853"/>
    </source>
</evidence>
<reference evidence="1 2" key="1">
    <citation type="submission" date="2024-06" db="EMBL/GenBank/DDBJ databases">
        <title>The Natural Products Discovery Center: Release of the First 8490 Sequenced Strains for Exploring Actinobacteria Biosynthetic Diversity.</title>
        <authorList>
            <person name="Kalkreuter E."/>
            <person name="Kautsar S.A."/>
            <person name="Yang D."/>
            <person name="Bader C.D."/>
            <person name="Teijaro C.N."/>
            <person name="Fluegel L."/>
            <person name="Davis C.M."/>
            <person name="Simpson J.R."/>
            <person name="Lauterbach L."/>
            <person name="Steele A.D."/>
            <person name="Gui C."/>
            <person name="Meng S."/>
            <person name="Li G."/>
            <person name="Viehrig K."/>
            <person name="Ye F."/>
            <person name="Su P."/>
            <person name="Kiefer A.F."/>
            <person name="Nichols A."/>
            <person name="Cepeda A.J."/>
            <person name="Yan W."/>
            <person name="Fan B."/>
            <person name="Jiang Y."/>
            <person name="Adhikari A."/>
            <person name="Zheng C.-J."/>
            <person name="Schuster L."/>
            <person name="Cowan T.M."/>
            <person name="Smanski M.J."/>
            <person name="Chevrette M.G."/>
            <person name="De Carvalho L.P.S."/>
            <person name="Shen B."/>
        </authorList>
    </citation>
    <scope>NUCLEOTIDE SEQUENCE [LARGE SCALE GENOMIC DNA]</scope>
    <source>
        <strain evidence="1 2">NPDC033039</strain>
    </source>
</reference>
<sequence>MAHQVIVLNGGSSSGTSSLARALQDVLPRPWLTFGVDSLIEALPPGLMDAPDGLVLGADGSVTPGAAFQALQESWRHGVAAVARAGAPVILDEVFLGGVEGRRAWERALGDLPALWVGVRCDAAVATARERTRPDRVPGMAAAQASLVHRGMTYDIEVDTGLHTARECAREVAERVG</sequence>
<gene>
    <name evidence="1" type="ORF">AB0E61_20140</name>
</gene>
<dbReference type="Gene3D" id="3.40.50.300">
    <property type="entry name" value="P-loop containing nucleotide triphosphate hydrolases"/>
    <property type="match status" value="1"/>
</dbReference>
<dbReference type="Proteomes" id="UP001550853">
    <property type="component" value="Unassembled WGS sequence"/>
</dbReference>
<proteinExistence type="predicted"/>
<dbReference type="PIRSF" id="PIRSF007531">
    <property type="entry name" value="CPT"/>
    <property type="match status" value="1"/>
</dbReference>
<dbReference type="InterPro" id="IPR012853">
    <property type="entry name" value="CPT"/>
</dbReference>
<name>A0ABV2Z301_9ACTN</name>
<accession>A0ABV2Z301</accession>
<dbReference type="Pfam" id="PF07931">
    <property type="entry name" value="CPT"/>
    <property type="match status" value="1"/>
</dbReference>
<protein>
    <submittedName>
        <fullName evidence="1">Chloramphenicol phosphotransferase</fullName>
    </submittedName>
</protein>
<organism evidence="1 2">
    <name type="scientific">Streptomyces catenulae</name>
    <dbReference type="NCBI Taxonomy" id="66875"/>
    <lineage>
        <taxon>Bacteria</taxon>
        <taxon>Bacillati</taxon>
        <taxon>Actinomycetota</taxon>
        <taxon>Actinomycetes</taxon>
        <taxon>Kitasatosporales</taxon>
        <taxon>Streptomycetaceae</taxon>
        <taxon>Streptomyces</taxon>
    </lineage>
</organism>
<comment type="caution">
    <text evidence="1">The sequence shown here is derived from an EMBL/GenBank/DDBJ whole genome shotgun (WGS) entry which is preliminary data.</text>
</comment>
<keyword evidence="2" id="KW-1185">Reference proteome</keyword>
<dbReference type="EMBL" id="JBEZVI010000016">
    <property type="protein sequence ID" value="MEU3712389.1"/>
    <property type="molecule type" value="Genomic_DNA"/>
</dbReference>
<dbReference type="SUPFAM" id="SSF52540">
    <property type="entry name" value="P-loop containing nucleoside triphosphate hydrolases"/>
    <property type="match status" value="1"/>
</dbReference>
<dbReference type="RefSeq" id="WP_030282148.1">
    <property type="nucleotide sequence ID" value="NZ_JBEZVI010000016.1"/>
</dbReference>
<dbReference type="InterPro" id="IPR027417">
    <property type="entry name" value="P-loop_NTPase"/>
</dbReference>
<evidence type="ECO:0000313" key="1">
    <source>
        <dbReference type="EMBL" id="MEU3712389.1"/>
    </source>
</evidence>